<organism evidence="11 12">
    <name type="scientific">Planoprotostelium fungivorum</name>
    <dbReference type="NCBI Taxonomy" id="1890364"/>
    <lineage>
        <taxon>Eukaryota</taxon>
        <taxon>Amoebozoa</taxon>
        <taxon>Evosea</taxon>
        <taxon>Variosea</taxon>
        <taxon>Cavosteliida</taxon>
        <taxon>Cavosteliaceae</taxon>
        <taxon>Planoprotostelium</taxon>
    </lineage>
</organism>
<dbReference type="CDD" id="cd10508">
    <property type="entry name" value="Zn-ribbon_RPB9"/>
    <property type="match status" value="1"/>
</dbReference>
<evidence type="ECO:0000256" key="4">
    <source>
        <dbReference type="ARBA" id="ARBA00022771"/>
    </source>
</evidence>
<keyword evidence="12" id="KW-1185">Reference proteome</keyword>
<gene>
    <name evidence="11" type="ORF">PROFUN_01819</name>
</gene>
<dbReference type="Gene3D" id="2.20.25.10">
    <property type="match status" value="2"/>
</dbReference>
<protein>
    <recommendedName>
        <fullName evidence="10">TFIIS-type domain-containing protein</fullName>
    </recommendedName>
</protein>
<dbReference type="SMART" id="SM00440">
    <property type="entry name" value="ZnF_C2C2"/>
    <property type="match status" value="1"/>
</dbReference>
<dbReference type="AlphaFoldDB" id="A0A2P6NYT2"/>
<evidence type="ECO:0000256" key="9">
    <source>
        <dbReference type="RuleBase" id="RU003474"/>
    </source>
</evidence>
<evidence type="ECO:0000256" key="8">
    <source>
        <dbReference type="PROSITE-ProRule" id="PRU00472"/>
    </source>
</evidence>
<dbReference type="PROSITE" id="PS51133">
    <property type="entry name" value="ZF_TFIIS_2"/>
    <property type="match status" value="1"/>
</dbReference>
<dbReference type="FunCoup" id="A0A2P6NYT2">
    <property type="interactions" value="119"/>
</dbReference>
<comment type="caution">
    <text evidence="11">The sequence shown here is derived from an EMBL/GenBank/DDBJ whole genome shotgun (WGS) entry which is preliminary data.</text>
</comment>
<evidence type="ECO:0000259" key="10">
    <source>
        <dbReference type="PROSITE" id="PS51133"/>
    </source>
</evidence>
<dbReference type="GO" id="GO:0008270">
    <property type="term" value="F:zinc ion binding"/>
    <property type="evidence" value="ECO:0007669"/>
    <property type="project" value="UniProtKB-KW"/>
</dbReference>
<dbReference type="EMBL" id="MDYQ01000005">
    <property type="protein sequence ID" value="PRP89099.1"/>
    <property type="molecule type" value="Genomic_DNA"/>
</dbReference>
<dbReference type="Proteomes" id="UP000241769">
    <property type="component" value="Unassembled WGS sequence"/>
</dbReference>
<dbReference type="SMART" id="SM00661">
    <property type="entry name" value="RPOL9"/>
    <property type="match status" value="1"/>
</dbReference>
<comment type="subcellular location">
    <subcellularLocation>
        <location evidence="1">Nucleus</location>
        <location evidence="1">Nucleolus</location>
    </subcellularLocation>
</comment>
<dbReference type="OrthoDB" id="282270at2759"/>
<accession>A0A2P6NYT2</accession>
<dbReference type="PANTHER" id="PTHR11239">
    <property type="entry name" value="DNA-DIRECTED RNA POLYMERASE"/>
    <property type="match status" value="1"/>
</dbReference>
<dbReference type="GO" id="GO:0005730">
    <property type="term" value="C:nucleolus"/>
    <property type="evidence" value="ECO:0007669"/>
    <property type="project" value="UniProtKB-SubCell"/>
</dbReference>
<dbReference type="Pfam" id="PF01096">
    <property type="entry name" value="Zn_ribbon_TFIIS"/>
    <property type="match status" value="1"/>
</dbReference>
<dbReference type="InterPro" id="IPR034012">
    <property type="entry name" value="Zn_ribbon_RPB9_C"/>
</dbReference>
<evidence type="ECO:0000313" key="11">
    <source>
        <dbReference type="EMBL" id="PRP89099.1"/>
    </source>
</evidence>
<feature type="domain" description="TFIIS-type" evidence="10">
    <location>
        <begin position="59"/>
        <end position="101"/>
    </location>
</feature>
<dbReference type="PANTHER" id="PTHR11239:SF1">
    <property type="entry name" value="DNA-DIRECTED RNA POLYMERASE II SUBUNIT RPB9"/>
    <property type="match status" value="1"/>
</dbReference>
<dbReference type="FunFam" id="2.20.25.10:FF:000004">
    <property type="entry name" value="DNA-directed RNA polymerase subunit"/>
    <property type="match status" value="1"/>
</dbReference>
<comment type="similarity">
    <text evidence="9">Belongs to the archaeal rpoM/eukaryotic RPA12/RPB9/RPC11 RNA polymerase family.</text>
</comment>
<proteinExistence type="inferred from homology"/>
<name>A0A2P6NYT2_9EUKA</name>
<dbReference type="GO" id="GO:0001193">
    <property type="term" value="P:maintenance of transcriptional fidelity during transcription elongation by RNA polymerase II"/>
    <property type="evidence" value="ECO:0007669"/>
    <property type="project" value="TreeGrafter"/>
</dbReference>
<dbReference type="InterPro" id="IPR001529">
    <property type="entry name" value="Zn_ribbon_RPB9"/>
</dbReference>
<evidence type="ECO:0000313" key="12">
    <source>
        <dbReference type="Proteomes" id="UP000241769"/>
    </source>
</evidence>
<evidence type="ECO:0000256" key="5">
    <source>
        <dbReference type="ARBA" id="ARBA00022833"/>
    </source>
</evidence>
<dbReference type="InParanoid" id="A0A2P6NYT2"/>
<dbReference type="SUPFAM" id="SSF57783">
    <property type="entry name" value="Zinc beta-ribbon"/>
    <property type="match status" value="2"/>
</dbReference>
<keyword evidence="4 8" id="KW-0863">Zinc-finger</keyword>
<keyword evidence="3 9" id="KW-0479">Metal-binding</keyword>
<keyword evidence="5" id="KW-0862">Zinc</keyword>
<sequence>MLYPREDRIKRKLLYLCRICGHTENASDLRIYRNEVLHSSEEKTVWISDLAMDPTLPRTSATCSKCKGKEAVYFQTTSNKPDESMSLYFVCCNPQCAHRWKE</sequence>
<evidence type="ECO:0000256" key="1">
    <source>
        <dbReference type="ARBA" id="ARBA00004604"/>
    </source>
</evidence>
<keyword evidence="6 9" id="KW-0804">Transcription</keyword>
<evidence type="ECO:0000256" key="6">
    <source>
        <dbReference type="ARBA" id="ARBA00023163"/>
    </source>
</evidence>
<evidence type="ECO:0000256" key="7">
    <source>
        <dbReference type="ARBA" id="ARBA00023242"/>
    </source>
</evidence>
<dbReference type="STRING" id="1890364.A0A2P6NYT2"/>
<dbReference type="InterPro" id="IPR001222">
    <property type="entry name" value="Znf_TFIIS"/>
</dbReference>
<dbReference type="GO" id="GO:0003899">
    <property type="term" value="F:DNA-directed RNA polymerase activity"/>
    <property type="evidence" value="ECO:0007669"/>
    <property type="project" value="InterPro"/>
</dbReference>
<dbReference type="GO" id="GO:0006283">
    <property type="term" value="P:transcription-coupled nucleotide-excision repair"/>
    <property type="evidence" value="ECO:0007669"/>
    <property type="project" value="TreeGrafter"/>
</dbReference>
<keyword evidence="2 9" id="KW-0240">DNA-directed RNA polymerase</keyword>
<evidence type="ECO:0000256" key="3">
    <source>
        <dbReference type="ARBA" id="ARBA00022723"/>
    </source>
</evidence>
<reference evidence="11 12" key="1">
    <citation type="journal article" date="2018" name="Genome Biol. Evol.">
        <title>Multiple Roots of Fruiting Body Formation in Amoebozoa.</title>
        <authorList>
            <person name="Hillmann F."/>
            <person name="Forbes G."/>
            <person name="Novohradska S."/>
            <person name="Ferling I."/>
            <person name="Riege K."/>
            <person name="Groth M."/>
            <person name="Westermann M."/>
            <person name="Marz M."/>
            <person name="Spaller T."/>
            <person name="Winckler T."/>
            <person name="Schaap P."/>
            <person name="Glockner G."/>
        </authorList>
    </citation>
    <scope>NUCLEOTIDE SEQUENCE [LARGE SCALE GENOMIC DNA]</scope>
    <source>
        <strain evidence="11 12">Jena</strain>
    </source>
</reference>
<evidence type="ECO:0000256" key="2">
    <source>
        <dbReference type="ARBA" id="ARBA00022478"/>
    </source>
</evidence>
<dbReference type="InterPro" id="IPR012164">
    <property type="entry name" value="Rpa12/Rpb9/Rpc10/TFS"/>
</dbReference>
<dbReference type="GO" id="GO:0003676">
    <property type="term" value="F:nucleic acid binding"/>
    <property type="evidence" value="ECO:0007669"/>
    <property type="project" value="InterPro"/>
</dbReference>
<keyword evidence="7" id="KW-0539">Nucleus</keyword>
<dbReference type="GO" id="GO:0006367">
    <property type="term" value="P:transcription initiation at RNA polymerase II promoter"/>
    <property type="evidence" value="ECO:0007669"/>
    <property type="project" value="TreeGrafter"/>
</dbReference>
<dbReference type="GO" id="GO:0005665">
    <property type="term" value="C:RNA polymerase II, core complex"/>
    <property type="evidence" value="ECO:0007669"/>
    <property type="project" value="TreeGrafter"/>
</dbReference>